<dbReference type="PANTHER" id="PTHR36681">
    <property type="entry name" value="NUCLEAR GTPASE, GERMINAL CENTER-ASSOCIATED, TANDEM DUPLICATE 3"/>
    <property type="match status" value="1"/>
</dbReference>
<dbReference type="SUPFAM" id="SSF52540">
    <property type="entry name" value="P-loop containing nucleoside triphosphate hydrolases"/>
    <property type="match status" value="1"/>
</dbReference>
<dbReference type="STRING" id="1043003.A0A074VSX7"/>
<sequence>MPEETPATDSGGYFDDDDDLSSTALSDMEDDPENPDDNEPEQGEVLWREADEEFPPCPAYHEDVRTISSQITAILDKTVEHLSEISDQSDSLSRLLEQAKETRKFPDPKIPTIALLGDAGAGKSSLISALLDTPHISREGNFGTSCTCVITEYRKAFSQQKKQFAAKVEFLSSKDRCTLLKDYLSDYVTFHFQQDEDWTYDEEKEFSAQAKTAEATFLDLFRGQSEFTTREELKAYIHTAFEVAEDAKPLLAQFEEWCKELILEHSSSTESELIEADRAFELARLVGPFLSASASWSDKPSLWPIVRQVSIGVRGPRILDYAILADLPGVSDTNRIRVKASKNYILKSDHLWIVSPIGRCATDTSVDSLIYEFGDRFKDRLAIICTKTDDPMTFQSFAQEYQEDAKPCKKYDDGTKKAKTDLSNAKAALRRATAPTTRQERSRVVEHCRKKYERLLHRRLEVMVQVRNRKVTALIMAEKADRIQGEAASLIFPVSNLHYSWLKGYKDGGNEASPQLSAEMTGIPKLRAHALSIVAKEVWTTFMIHIRHKVVAFVTALRAWATATRRGNDSGVADAHAKYVKIIEDALKVYRERMAGRATDLLAAPMRKANLEMGKKAHEFLHKEVRGWHWCTIKAFVRRGGKYKSKSVGHHSWNAKMMLPAVKFMASGWDEVVSEEEDAIKAALAEILKALTGTLEDVKEPMELMQIPQEQFEKFLDAQKHGIRDAFARYKDEFNKEHRNVKYTAEKDDAAGYFAEAMQKIYEEAEYMKGTGYKDAVMTKLEQHVNSGSKRSPFIQMADTSANKVYHTASTTTKPLEADCNKIFRQIFDQFGCMLDNTPDHDGSVAEVKGKLAKYLVDAEKEMKTMVERLAEIEQNPYPEGVKKEEELPAPKKIKLDQDQSNKVKAPKVRRSLRIKSEAEDE</sequence>
<protein>
    <recommendedName>
        <fullName evidence="6">P-loop containing nucleoside triphosphate hydrolase protein</fullName>
    </recommendedName>
</protein>
<evidence type="ECO:0008006" key="6">
    <source>
        <dbReference type="Google" id="ProtNLM"/>
    </source>
</evidence>
<feature type="domain" description="Dynamin N-terminal" evidence="2">
    <location>
        <begin position="113"/>
        <end position="384"/>
    </location>
</feature>
<dbReference type="GeneID" id="63915919"/>
<evidence type="ECO:0000259" key="3">
    <source>
        <dbReference type="Pfam" id="PF24564"/>
    </source>
</evidence>
<evidence type="ECO:0000313" key="5">
    <source>
        <dbReference type="Proteomes" id="UP000030672"/>
    </source>
</evidence>
<name>A0A074VSX7_AURM1</name>
<evidence type="ECO:0000259" key="2">
    <source>
        <dbReference type="Pfam" id="PF00350"/>
    </source>
</evidence>
<dbReference type="Pfam" id="PF24564">
    <property type="entry name" value="DUF7605"/>
    <property type="match status" value="1"/>
</dbReference>
<dbReference type="Proteomes" id="UP000030672">
    <property type="component" value="Unassembled WGS sequence"/>
</dbReference>
<dbReference type="HOGENOM" id="CLU_010389_1_0_1"/>
<dbReference type="InterPro" id="IPR045063">
    <property type="entry name" value="Dynamin_N"/>
</dbReference>
<dbReference type="Gene3D" id="3.40.50.300">
    <property type="entry name" value="P-loop containing nucleotide triphosphate hydrolases"/>
    <property type="match status" value="1"/>
</dbReference>
<evidence type="ECO:0000256" key="1">
    <source>
        <dbReference type="SAM" id="MobiDB-lite"/>
    </source>
</evidence>
<feature type="compositionally biased region" description="Basic residues" evidence="1">
    <location>
        <begin position="905"/>
        <end position="914"/>
    </location>
</feature>
<dbReference type="PANTHER" id="PTHR36681:SF3">
    <property type="entry name" value="NUCLEAR GTPASE, GERMINAL CENTER-ASSOCIATED, TANDEM DUPLICATE 3"/>
    <property type="match status" value="1"/>
</dbReference>
<feature type="region of interest" description="Disordered" evidence="1">
    <location>
        <begin position="874"/>
        <end position="922"/>
    </location>
</feature>
<evidence type="ECO:0000313" key="4">
    <source>
        <dbReference type="EMBL" id="KEQ60807.1"/>
    </source>
</evidence>
<dbReference type="AlphaFoldDB" id="A0A074VSX7"/>
<gene>
    <name evidence="4" type="ORF">M437DRAFT_53573</name>
</gene>
<keyword evidence="5" id="KW-1185">Reference proteome</keyword>
<dbReference type="RefSeq" id="XP_040877830.1">
    <property type="nucleotide sequence ID" value="XM_041022546.1"/>
</dbReference>
<reference evidence="4 5" key="1">
    <citation type="journal article" date="2014" name="BMC Genomics">
        <title>Genome sequencing of four Aureobasidium pullulans varieties: biotechnological potential, stress tolerance, and description of new species.</title>
        <authorList>
            <person name="Gostin Ar C."/>
            <person name="Ohm R.A."/>
            <person name="Kogej T."/>
            <person name="Sonjak S."/>
            <person name="Turk M."/>
            <person name="Zajc J."/>
            <person name="Zalar P."/>
            <person name="Grube M."/>
            <person name="Sun H."/>
            <person name="Han J."/>
            <person name="Sharma A."/>
            <person name="Chiniquy J."/>
            <person name="Ngan C.Y."/>
            <person name="Lipzen A."/>
            <person name="Barry K."/>
            <person name="Grigoriev I.V."/>
            <person name="Gunde-Cimerman N."/>
        </authorList>
    </citation>
    <scope>NUCLEOTIDE SEQUENCE [LARGE SCALE GENOMIC DNA]</scope>
    <source>
        <strain evidence="4 5">CBS 110374</strain>
    </source>
</reference>
<dbReference type="InterPro" id="IPR056024">
    <property type="entry name" value="DUF7605"/>
</dbReference>
<feature type="region of interest" description="Disordered" evidence="1">
    <location>
        <begin position="1"/>
        <end position="51"/>
    </location>
</feature>
<feature type="domain" description="DUF7605" evidence="3">
    <location>
        <begin position="622"/>
        <end position="787"/>
    </location>
</feature>
<dbReference type="InterPro" id="IPR027417">
    <property type="entry name" value="P-loop_NTPase"/>
</dbReference>
<dbReference type="EMBL" id="KL584841">
    <property type="protein sequence ID" value="KEQ60807.1"/>
    <property type="molecule type" value="Genomic_DNA"/>
</dbReference>
<feature type="compositionally biased region" description="Acidic residues" evidence="1">
    <location>
        <begin position="27"/>
        <end position="42"/>
    </location>
</feature>
<accession>A0A074VSX7</accession>
<feature type="compositionally biased region" description="Basic and acidic residues" evidence="1">
    <location>
        <begin position="881"/>
        <end position="902"/>
    </location>
</feature>
<dbReference type="Pfam" id="PF00350">
    <property type="entry name" value="Dynamin_N"/>
    <property type="match status" value="1"/>
</dbReference>
<organism evidence="4 5">
    <name type="scientific">Aureobasidium melanogenum (strain CBS 110374)</name>
    <name type="common">Aureobasidium pullulans var. melanogenum</name>
    <dbReference type="NCBI Taxonomy" id="1043003"/>
    <lineage>
        <taxon>Eukaryota</taxon>
        <taxon>Fungi</taxon>
        <taxon>Dikarya</taxon>
        <taxon>Ascomycota</taxon>
        <taxon>Pezizomycotina</taxon>
        <taxon>Dothideomycetes</taxon>
        <taxon>Dothideomycetidae</taxon>
        <taxon>Dothideales</taxon>
        <taxon>Saccotheciaceae</taxon>
        <taxon>Aureobasidium</taxon>
    </lineage>
</organism>
<proteinExistence type="predicted"/>